<dbReference type="KEGG" id="vg:929155"/>
<keyword evidence="2" id="KW-1185">Reference proteome</keyword>
<proteinExistence type="predicted"/>
<evidence type="ECO:0000313" key="2">
    <source>
        <dbReference type="Proteomes" id="UP000000847"/>
    </source>
</evidence>
<accession>Q8W6P6</accession>
<reference evidence="1 2" key="1">
    <citation type="journal article" date="2002" name="J. Bacteriol.">
        <title>Burkholderia thailandensis E125 harbors a temperate bacteriophage specific for Burkholderia mallei.</title>
        <authorList>
            <person name="Woods D.E."/>
            <person name="Jeddeloh J.A."/>
            <person name="Fritz D.L."/>
            <person name="DeShazer D."/>
        </authorList>
    </citation>
    <scope>NUCLEOTIDE SEQUENCE [LARGE SCALE GENOMIC DNA]</scope>
</reference>
<dbReference type="Proteomes" id="UP000000847">
    <property type="component" value="Segment"/>
</dbReference>
<evidence type="ECO:0000313" key="1">
    <source>
        <dbReference type="EMBL" id="AAL40328.1"/>
    </source>
</evidence>
<name>Q8W6P6_9CAUD</name>
<organism evidence="1 2">
    <name type="scientific">Burkholderia phage phiE125</name>
    <dbReference type="NCBI Taxonomy" id="2883940"/>
    <lineage>
        <taxon>Viruses</taxon>
        <taxon>Duplodnaviria</taxon>
        <taxon>Heunggongvirae</taxon>
        <taxon>Uroviricota</taxon>
        <taxon>Caudoviricetes</taxon>
        <taxon>Stanholtvirus</taxon>
        <taxon>Stanholtvirus E125</taxon>
    </lineage>
</organism>
<sequence length="84" mass="9359">MKDLKDAADRICELKGENMALLAVVDALLRSMSKDQLNRFITEHTQALEVARVTLLNSERAGDGVLSSFERYSEGFSNLAQSIR</sequence>
<dbReference type="RefSeq" id="NP_536411.1">
    <property type="nucleotide sequence ID" value="NC_003309.1"/>
</dbReference>
<gene>
    <name evidence="1" type="primary">54</name>
</gene>
<protein>
    <submittedName>
        <fullName evidence="1">Gp54</fullName>
    </submittedName>
</protein>
<dbReference type="EMBL" id="AF447491">
    <property type="protein sequence ID" value="AAL40328.1"/>
    <property type="molecule type" value="Genomic_DNA"/>
</dbReference>